<feature type="domain" description="Beta-lactamase-related" evidence="2">
    <location>
        <begin position="16"/>
        <end position="334"/>
    </location>
</feature>
<evidence type="ECO:0000256" key="1">
    <source>
        <dbReference type="SAM" id="MobiDB-lite"/>
    </source>
</evidence>
<dbReference type="GO" id="GO:0016787">
    <property type="term" value="F:hydrolase activity"/>
    <property type="evidence" value="ECO:0007669"/>
    <property type="project" value="UniProtKB-KW"/>
</dbReference>
<evidence type="ECO:0000313" key="4">
    <source>
        <dbReference type="Proteomes" id="UP001617351"/>
    </source>
</evidence>
<evidence type="ECO:0000313" key="3">
    <source>
        <dbReference type="EMBL" id="MFJ2825832.1"/>
    </source>
</evidence>
<gene>
    <name evidence="3" type="ORF">ACIO7M_32675</name>
</gene>
<dbReference type="Proteomes" id="UP001617351">
    <property type="component" value="Unassembled WGS sequence"/>
</dbReference>
<dbReference type="EMBL" id="JBIUYY010000022">
    <property type="protein sequence ID" value="MFJ2825832.1"/>
    <property type="molecule type" value="Genomic_DNA"/>
</dbReference>
<evidence type="ECO:0000259" key="2">
    <source>
        <dbReference type="Pfam" id="PF00144"/>
    </source>
</evidence>
<proteinExistence type="predicted"/>
<comment type="caution">
    <text evidence="3">The sequence shown here is derived from an EMBL/GenBank/DDBJ whole genome shotgun (WGS) entry which is preliminary data.</text>
</comment>
<dbReference type="Pfam" id="PF00144">
    <property type="entry name" value="Beta-lactamase"/>
    <property type="match status" value="1"/>
</dbReference>
<keyword evidence="4" id="KW-1185">Reference proteome</keyword>
<dbReference type="InterPro" id="IPR012338">
    <property type="entry name" value="Beta-lactam/transpept-like"/>
</dbReference>
<reference evidence="3 4" key="1">
    <citation type="submission" date="2024-10" db="EMBL/GenBank/DDBJ databases">
        <title>The Natural Products Discovery Center: Release of the First 8490 Sequenced Strains for Exploring Actinobacteria Biosynthetic Diversity.</title>
        <authorList>
            <person name="Kalkreuter E."/>
            <person name="Kautsar S.A."/>
            <person name="Yang D."/>
            <person name="Bader C.D."/>
            <person name="Teijaro C.N."/>
            <person name="Fluegel L."/>
            <person name="Davis C.M."/>
            <person name="Simpson J.R."/>
            <person name="Lauterbach L."/>
            <person name="Steele A.D."/>
            <person name="Gui C."/>
            <person name="Meng S."/>
            <person name="Li G."/>
            <person name="Viehrig K."/>
            <person name="Ye F."/>
            <person name="Su P."/>
            <person name="Kiefer A.F."/>
            <person name="Nichols A."/>
            <person name="Cepeda A.J."/>
            <person name="Yan W."/>
            <person name="Fan B."/>
            <person name="Jiang Y."/>
            <person name="Adhikari A."/>
            <person name="Zheng C.-J."/>
            <person name="Schuster L."/>
            <person name="Cowan T.M."/>
            <person name="Smanski M.J."/>
            <person name="Chevrette M.G."/>
            <person name="De Carvalho L.P.S."/>
            <person name="Shen B."/>
        </authorList>
    </citation>
    <scope>NUCLEOTIDE SEQUENCE [LARGE SCALE GENOMIC DNA]</scope>
    <source>
        <strain evidence="3 4">NPDC087220</strain>
    </source>
</reference>
<name>A0ABW8EUR0_STRT5</name>
<feature type="region of interest" description="Disordered" evidence="1">
    <location>
        <begin position="200"/>
        <end position="227"/>
    </location>
</feature>
<accession>A0ABW8EUR0</accession>
<keyword evidence="3" id="KW-0378">Hydrolase</keyword>
<dbReference type="InterPro" id="IPR001466">
    <property type="entry name" value="Beta-lactam-related"/>
</dbReference>
<dbReference type="SUPFAM" id="SSF56601">
    <property type="entry name" value="beta-lactamase/transpeptidase-like"/>
    <property type="match status" value="1"/>
</dbReference>
<dbReference type="RefSeq" id="WP_402387646.1">
    <property type="nucleotide sequence ID" value="NZ_JBIUYY010000022.1"/>
</dbReference>
<dbReference type="EC" id="3.-.-.-" evidence="3"/>
<dbReference type="PANTHER" id="PTHR46825:SF7">
    <property type="entry name" value="D-ALANYL-D-ALANINE CARBOXYPEPTIDASE"/>
    <property type="match status" value="1"/>
</dbReference>
<dbReference type="Gene3D" id="3.40.710.10">
    <property type="entry name" value="DD-peptidase/beta-lactamase superfamily"/>
    <property type="match status" value="1"/>
</dbReference>
<sequence>MDKAQDLDTLALATAERLARRHVGVAVAVVVGGQVAYAAAGTTGGADGGTPSADTLFEIGSVTKTFTALCLARMAVAGTVELDEPLARLLPEGTAVPSRGGQEITLRHLSTHTSGLPRLPKGMMLRALLRPRTPDPYAGCTADVLLSGLARTRLGSTPGRRVRYSNVGAGLLGLALARRAGTTYGQLVTTQVCTPLGMSSTGVAGDASRPGRLAQGHDSRRRPTPPWSLADLAGAGGLRSSATDLVSYVRAHLDCGSPELAEAVRLTRQVEHRDNRFSWMHLGWRAHRLHPRQGAHLQIWHNGETGGFASFVGFDPETGTAVIVLSNAQRPVDAPAFDLLRTLQDQATSRDARPGTL</sequence>
<dbReference type="PANTHER" id="PTHR46825">
    <property type="entry name" value="D-ALANYL-D-ALANINE-CARBOXYPEPTIDASE/ENDOPEPTIDASE AMPH"/>
    <property type="match status" value="1"/>
</dbReference>
<organism evidence="3 4">
    <name type="scientific">Streptomyces toxytricini</name>
    <name type="common">Actinomyces toxytricini</name>
    <dbReference type="NCBI Taxonomy" id="67369"/>
    <lineage>
        <taxon>Bacteria</taxon>
        <taxon>Bacillati</taxon>
        <taxon>Actinomycetota</taxon>
        <taxon>Actinomycetes</taxon>
        <taxon>Kitasatosporales</taxon>
        <taxon>Streptomycetaceae</taxon>
        <taxon>Streptomyces</taxon>
    </lineage>
</organism>
<dbReference type="InterPro" id="IPR050491">
    <property type="entry name" value="AmpC-like"/>
</dbReference>
<protein>
    <submittedName>
        <fullName evidence="3">Serine hydrolase domain-containing protein</fullName>
        <ecNumber evidence="3">3.-.-.-</ecNumber>
    </submittedName>
</protein>